<dbReference type="Gene3D" id="3.40.50.1460">
    <property type="match status" value="1"/>
</dbReference>
<evidence type="ECO:0000259" key="1">
    <source>
        <dbReference type="Pfam" id="PF00656"/>
    </source>
</evidence>
<feature type="domain" description="Peptidase C14 caspase" evidence="1">
    <location>
        <begin position="5"/>
        <end position="213"/>
    </location>
</feature>
<organism evidence="4">
    <name type="scientific">Streptomyces sp. R21</name>
    <dbReference type="NCBI Taxonomy" id="3238627"/>
    <lineage>
        <taxon>Bacteria</taxon>
        <taxon>Bacillati</taxon>
        <taxon>Actinomycetota</taxon>
        <taxon>Actinomycetes</taxon>
        <taxon>Kitasatosporales</taxon>
        <taxon>Streptomycetaceae</taxon>
        <taxon>Streptomyces</taxon>
    </lineage>
</organism>
<gene>
    <name evidence="4" type="ORF">AB5J56_36520</name>
</gene>
<dbReference type="InterPro" id="IPR056507">
    <property type="entry name" value="wHTH-HSP90_Na-assoc"/>
</dbReference>
<dbReference type="InterPro" id="IPR029030">
    <property type="entry name" value="Caspase-like_dom_sf"/>
</dbReference>
<feature type="domain" description="wHTH-Hsp90 Na associated" evidence="3">
    <location>
        <begin position="1586"/>
        <end position="1634"/>
    </location>
</feature>
<dbReference type="InterPro" id="IPR020575">
    <property type="entry name" value="Hsp90_N"/>
</dbReference>
<reference evidence="4" key="1">
    <citation type="submission" date="2024-07" db="EMBL/GenBank/DDBJ databases">
        <authorList>
            <person name="Yu S.T."/>
        </authorList>
    </citation>
    <scope>NUCLEOTIDE SEQUENCE</scope>
    <source>
        <strain evidence="4">R21</strain>
    </source>
</reference>
<evidence type="ECO:0000259" key="3">
    <source>
        <dbReference type="Pfam" id="PF24410"/>
    </source>
</evidence>
<dbReference type="PANTHER" id="PTHR22576:SF37">
    <property type="entry name" value="MUCOSA-ASSOCIATED LYMPHOID TISSUE LYMPHOMA TRANSLOCATION PROTEIN 1"/>
    <property type="match status" value="1"/>
</dbReference>
<dbReference type="RefSeq" id="WP_369239301.1">
    <property type="nucleotide sequence ID" value="NZ_CP163435.1"/>
</dbReference>
<feature type="domain" description="iHD-CE" evidence="2">
    <location>
        <begin position="250"/>
        <end position="596"/>
    </location>
</feature>
<dbReference type="Gene3D" id="3.30.565.10">
    <property type="entry name" value="Histidine kinase-like ATPase, C-terminal domain"/>
    <property type="match status" value="1"/>
</dbReference>
<dbReference type="SUPFAM" id="SSF52129">
    <property type="entry name" value="Caspase-like"/>
    <property type="match status" value="1"/>
</dbReference>
<sequence>MERARKALLIGVGHAPATVGLLEPLDEVVEADLRLMNTALDAAGYEVEILHDAGLSRIKPRIYEVARDMPPGGTLLLYFTGHGVRVGGVDYLVPADAAPPSDGVWQEPYVDSLLPAGISPLLKECRAGTVLWLVDACRTVLDGDGVAFGNSIDNGPPEGGFAVLTGCSAGEQCGHSSEGSFFTRGLADALGPLAPARTVHDVFTAARARTKEAARRHGLTQTAAIRYGTNAEAETREKEICDGRPLLEAWWEAARETPLWERVKPEDRGSVLTFQDPLADFVESCARTLHLAQERLPHPDPWADDAFPVRLLRDRLPLLLPPTAALSAVEVALLVAAPFLREAAWADRLSQAAEIDPYSPKRRPGADAHRRHYEQIVDQHARVARKAAQCRARDRVQDEAALTMWLVHRWIADRFETDDEAVPPGPAEALITSLGVAQDRVHELSGLLCTLASGIGLEELPGELPSASRGKVLLPAGHQALRVRPLAALLRLAAALAVDVRTLPEAVAEHLAVTDPVLPEHVIGTACGLGWERDGDALHLDAPCPHQAMHAALTEVVDQADQLAAQVVDMSAELPESEAALLTAAPRRITDRGLRPGQIGNQPSYETPLLRFHLAQTEVRELLMGEQLYGGEPQLALRELYQNAMDACRYRAMRWTFLQSGGVQPAEWTGRITFTQGEDERGPYVECRDNGVGMSAEQLKHTFTRAGSRFERSKSFRKEQSRWLRHDPSLRLYPNSRFGIGVFSYFMLADEMTIVTRQVSPEGGLADHALRVDIPSSGSLFRIQRLGGAEDGLAEGGTRVRLYLRDGAAATGLSCVKVLRELVRVSEFRLEAQDGTGYAHDWAPGVLQAPPGAGMGTSLEAVPGVLWWVTGEGAILCDGIVTDKEPFGCVLNLTGPHAGTLSVSRKELQEFDQQWADEQWRQGAKALVDWPALSMNWLWQLDARNHDVARVLDQEWRGKGVEVQGRNGGRASLDVVGWFHLDADMNDSERGLTSETRKFRPWRNAAHGIPAAVGVAAAPLSLSGHPVPAPGDADLASREVRSWHQVVSHAAEQGMTVAEVLLRRRRLRIVHPFNAPPPTAGEDLDWVPDSLDRELADAMNGKAKSGRLVVRVFDEDAVDDCAGLVLASVQLAVPLGVLARRLARLAPLHSLAVPTPPAYHENYVCTEEDVDGLFSETPDARSRSRKLRRVDGAGQVREICARTGEPLPEVLRRLSDFGWLGWRVPSPDEILAWIELDGDIFDVLGHFTSDLPDGRRLLHWAATIEFADIAQVDLETAERELRAAAATLGLVHEPRYTNGVLDGRHIPSYDATLLLRQLATIGVHLEDGIDLEPLAMVSSPTSEVDLVPALADLQAAGVPLPDGIAVITSWGELPLRSRYVLSGKDAFLEEEDYAATGITSAVLFNAAASLNEPLHEMWTLAAHEANRFGLAAPPLPPAIADYRPSQHVCLALTSHPRDPYGNPGTPVWRRLTPEQLVKLAHRQHADAATVYEEFRRLRAIGALVPELPQDAVDTLGEHIPDERDVIALSAEHRVSDTDIPPTPLDLVSIAGRLGEPITDTVRRITPYLPFWSDDAELPPVPDAIAHWQDLALLTRHFDGQLPAVSGRVTLHHIECAARAVGETEKWVRDRLHLYAAMFELDVEGPAVDAEEDDKADTESTSDD</sequence>
<dbReference type="GO" id="GO:0006508">
    <property type="term" value="P:proteolysis"/>
    <property type="evidence" value="ECO:0007669"/>
    <property type="project" value="InterPro"/>
</dbReference>
<dbReference type="GO" id="GO:0004197">
    <property type="term" value="F:cysteine-type endopeptidase activity"/>
    <property type="evidence" value="ECO:0007669"/>
    <property type="project" value="InterPro"/>
</dbReference>
<dbReference type="EMBL" id="CP163435">
    <property type="protein sequence ID" value="XDQ29878.1"/>
    <property type="molecule type" value="Genomic_DNA"/>
</dbReference>
<dbReference type="SUPFAM" id="SSF55874">
    <property type="entry name" value="ATPase domain of HSP90 chaperone/DNA topoisomerase II/histidine kinase"/>
    <property type="match status" value="1"/>
</dbReference>
<dbReference type="Pfam" id="PF24401">
    <property type="entry name" value="iHD-CE"/>
    <property type="match status" value="1"/>
</dbReference>
<dbReference type="InterPro" id="IPR036890">
    <property type="entry name" value="HATPase_C_sf"/>
</dbReference>
<dbReference type="PRINTS" id="PR00775">
    <property type="entry name" value="HEATSHOCK90"/>
</dbReference>
<accession>A0AB39PG77</accession>
<protein>
    <submittedName>
        <fullName evidence="4">Caspase family protein</fullName>
    </submittedName>
</protein>
<evidence type="ECO:0000259" key="2">
    <source>
        <dbReference type="Pfam" id="PF24401"/>
    </source>
</evidence>
<dbReference type="Pfam" id="PF24410">
    <property type="entry name" value="wHTH-HSP90_Na-assoc"/>
    <property type="match status" value="1"/>
</dbReference>
<evidence type="ECO:0000313" key="4">
    <source>
        <dbReference type="EMBL" id="XDQ29878.1"/>
    </source>
</evidence>
<dbReference type="InterPro" id="IPR052039">
    <property type="entry name" value="Caspase-related_regulators"/>
</dbReference>
<dbReference type="InterPro" id="IPR056506">
    <property type="entry name" value="iHD-CE"/>
</dbReference>
<name>A0AB39PG77_9ACTN</name>
<dbReference type="InterPro" id="IPR011600">
    <property type="entry name" value="Pept_C14_caspase"/>
</dbReference>
<proteinExistence type="predicted"/>
<dbReference type="PANTHER" id="PTHR22576">
    <property type="entry name" value="MUCOSA ASSOCIATED LYMPHOID TISSUE LYMPHOMA TRANSLOCATION PROTEIN 1/PARACASPASE"/>
    <property type="match status" value="1"/>
</dbReference>
<dbReference type="Pfam" id="PF00656">
    <property type="entry name" value="Peptidase_C14"/>
    <property type="match status" value="1"/>
</dbReference>